<dbReference type="EMBL" id="CP015405">
    <property type="protein sequence ID" value="ANU75908.1"/>
    <property type="molecule type" value="Genomic_DNA"/>
</dbReference>
<proteinExistence type="predicted"/>
<accession>A0A1C7IA83</accession>
<evidence type="ECO:0000313" key="1">
    <source>
        <dbReference type="EMBL" id="ANU75908.1"/>
    </source>
</evidence>
<keyword evidence="2" id="KW-1185">Reference proteome</keyword>
<protein>
    <submittedName>
        <fullName evidence="1">Uncharacterized protein</fullName>
    </submittedName>
</protein>
<dbReference type="AlphaFoldDB" id="A0A1C7IA83"/>
<evidence type="ECO:0000313" key="2">
    <source>
        <dbReference type="Proteomes" id="UP000092574"/>
    </source>
</evidence>
<reference evidence="1" key="1">
    <citation type="submission" date="2017-04" db="EMBL/GenBank/DDBJ databases">
        <title>Complete Genome Sequences of Twelve Strains of a Stable Defined Moderately Diverse Mouse Microbiota 2 (sDMDMm2).</title>
        <authorList>
            <person name="Uchimura Y."/>
            <person name="Wyss M."/>
            <person name="Brugiroux S."/>
            <person name="Limenitakis J.P."/>
            <person name="Stecher B."/>
            <person name="McCoy K.D."/>
            <person name="Macpherson A.J."/>
        </authorList>
    </citation>
    <scope>NUCLEOTIDE SEQUENCE</scope>
    <source>
        <strain evidence="1">YL58</strain>
    </source>
</reference>
<dbReference type="Proteomes" id="UP000092574">
    <property type="component" value="Chromosome"/>
</dbReference>
<gene>
    <name evidence="1" type="ORF">A4V09_09115</name>
</gene>
<sequence>MHELIDYLTEYELSLAEEICMYLKPDALFHHDDWGISIKRAPCSIVCKGAPPFIPVSLYTLL</sequence>
<name>A0A1C7IA83_9FIRM</name>
<dbReference type="KEGG" id="byl:A4V09_09115"/>
<dbReference type="RefSeq" id="WP_065542088.1">
    <property type="nucleotide sequence ID" value="NZ_CP015405.2"/>
</dbReference>
<organism evidence="1 2">
    <name type="scientific">Blautia pseudococcoides</name>
    <dbReference type="NCBI Taxonomy" id="1796616"/>
    <lineage>
        <taxon>Bacteria</taxon>
        <taxon>Bacillati</taxon>
        <taxon>Bacillota</taxon>
        <taxon>Clostridia</taxon>
        <taxon>Lachnospirales</taxon>
        <taxon>Lachnospiraceae</taxon>
        <taxon>Blautia</taxon>
    </lineage>
</organism>